<evidence type="ECO:0000313" key="3">
    <source>
        <dbReference type="Proteomes" id="UP001519343"/>
    </source>
</evidence>
<keyword evidence="1" id="KW-1133">Transmembrane helix</keyword>
<evidence type="ECO:0000313" key="2">
    <source>
        <dbReference type="EMBL" id="MBP1930934.1"/>
    </source>
</evidence>
<sequence>MVLAFFMVITYRINIFNIYIRFIIIDIMYILK</sequence>
<protein>
    <submittedName>
        <fullName evidence="2">Uncharacterized protein</fullName>
    </submittedName>
</protein>
<gene>
    <name evidence="2" type="ORF">J2Z37_000931</name>
</gene>
<keyword evidence="3" id="KW-1185">Reference proteome</keyword>
<name>A0ABS4GL35_9BACL</name>
<organism evidence="2 3">
    <name type="scientific">Ammoniphilus resinae</name>
    <dbReference type="NCBI Taxonomy" id="861532"/>
    <lineage>
        <taxon>Bacteria</taxon>
        <taxon>Bacillati</taxon>
        <taxon>Bacillota</taxon>
        <taxon>Bacilli</taxon>
        <taxon>Bacillales</taxon>
        <taxon>Paenibacillaceae</taxon>
        <taxon>Aneurinibacillus group</taxon>
        <taxon>Ammoniphilus</taxon>
    </lineage>
</organism>
<keyword evidence="1" id="KW-0812">Transmembrane</keyword>
<proteinExistence type="predicted"/>
<dbReference type="Proteomes" id="UP001519343">
    <property type="component" value="Unassembled WGS sequence"/>
</dbReference>
<keyword evidence="1" id="KW-0472">Membrane</keyword>
<evidence type="ECO:0000256" key="1">
    <source>
        <dbReference type="SAM" id="Phobius"/>
    </source>
</evidence>
<comment type="caution">
    <text evidence="2">The sequence shown here is derived from an EMBL/GenBank/DDBJ whole genome shotgun (WGS) entry which is preliminary data.</text>
</comment>
<reference evidence="2 3" key="1">
    <citation type="submission" date="2021-03" db="EMBL/GenBank/DDBJ databases">
        <title>Genomic Encyclopedia of Type Strains, Phase IV (KMG-IV): sequencing the most valuable type-strain genomes for metagenomic binning, comparative biology and taxonomic classification.</title>
        <authorList>
            <person name="Goeker M."/>
        </authorList>
    </citation>
    <scope>NUCLEOTIDE SEQUENCE [LARGE SCALE GENOMIC DNA]</scope>
    <source>
        <strain evidence="2 3">DSM 24738</strain>
    </source>
</reference>
<feature type="transmembrane region" description="Helical" evidence="1">
    <location>
        <begin position="6"/>
        <end position="31"/>
    </location>
</feature>
<dbReference type="EMBL" id="JAGGKT010000002">
    <property type="protein sequence ID" value="MBP1930934.1"/>
    <property type="molecule type" value="Genomic_DNA"/>
</dbReference>
<accession>A0ABS4GL35</accession>